<dbReference type="CDD" id="cd00161">
    <property type="entry name" value="beta-trefoil_Ricin-like"/>
    <property type="match status" value="1"/>
</dbReference>
<dbReference type="eggNOG" id="COG4733">
    <property type="taxonomic scope" value="Bacteria"/>
</dbReference>
<dbReference type="Gene3D" id="1.50.10.20">
    <property type="match status" value="1"/>
</dbReference>
<evidence type="ECO:0000259" key="3">
    <source>
        <dbReference type="PROSITE" id="PS51175"/>
    </source>
</evidence>
<dbReference type="InterPro" id="IPR005084">
    <property type="entry name" value="CBM6"/>
</dbReference>
<dbReference type="Gene3D" id="2.80.10.50">
    <property type="match status" value="1"/>
</dbReference>
<organism evidence="4 5">
    <name type="scientific">Hoylesella buccalis ATCC 35310</name>
    <dbReference type="NCBI Taxonomy" id="679190"/>
    <lineage>
        <taxon>Bacteria</taxon>
        <taxon>Pseudomonadati</taxon>
        <taxon>Bacteroidota</taxon>
        <taxon>Bacteroidia</taxon>
        <taxon>Bacteroidales</taxon>
        <taxon>Prevotellaceae</taxon>
        <taxon>Hoylesella</taxon>
    </lineage>
</organism>
<evidence type="ECO:0000256" key="2">
    <source>
        <dbReference type="SAM" id="SignalP"/>
    </source>
</evidence>
<dbReference type="PROSITE" id="PS51175">
    <property type="entry name" value="CBM6"/>
    <property type="match status" value="1"/>
</dbReference>
<keyword evidence="1 2" id="KW-0732">Signal</keyword>
<dbReference type="Proteomes" id="UP000005283">
    <property type="component" value="Unassembled WGS sequence"/>
</dbReference>
<comment type="caution">
    <text evidence="4">The sequence shown here is derived from an EMBL/GenBank/DDBJ whole genome shotgun (WGS) entry which is preliminary data.</text>
</comment>
<dbReference type="NCBIfam" id="TIGR04183">
    <property type="entry name" value="Por_Secre_tail"/>
    <property type="match status" value="1"/>
</dbReference>
<dbReference type="Gene3D" id="2.60.120.260">
    <property type="entry name" value="Galactose-binding domain-like"/>
    <property type="match status" value="5"/>
</dbReference>
<evidence type="ECO:0000313" key="5">
    <source>
        <dbReference type="Proteomes" id="UP000005283"/>
    </source>
</evidence>
<dbReference type="PROSITE" id="PS50231">
    <property type="entry name" value="RICIN_B_LECTIN"/>
    <property type="match status" value="1"/>
</dbReference>
<evidence type="ECO:0000313" key="4">
    <source>
        <dbReference type="EMBL" id="EFA91079.1"/>
    </source>
</evidence>
<dbReference type="InterPro" id="IPR006584">
    <property type="entry name" value="Cellulose-bd_IV"/>
</dbReference>
<dbReference type="SUPFAM" id="SSF48208">
    <property type="entry name" value="Six-hairpin glycosidases"/>
    <property type="match status" value="1"/>
</dbReference>
<dbReference type="Pfam" id="PF03663">
    <property type="entry name" value="Glyco_hydro_76"/>
    <property type="match status" value="1"/>
</dbReference>
<dbReference type="InterPro" id="IPR053169">
    <property type="entry name" value="MUG_Protein"/>
</dbReference>
<dbReference type="SUPFAM" id="SSF50370">
    <property type="entry name" value="Ricin B-like lectins"/>
    <property type="match status" value="1"/>
</dbReference>
<dbReference type="PANTHER" id="PTHR47791:SF3">
    <property type="entry name" value="MEIOTICALLY UP-REGULATED GENE 191 PROTEIN"/>
    <property type="match status" value="1"/>
</dbReference>
<dbReference type="Pfam" id="PF14200">
    <property type="entry name" value="RicinB_lectin_2"/>
    <property type="match status" value="1"/>
</dbReference>
<dbReference type="GO" id="GO:0030246">
    <property type="term" value="F:carbohydrate binding"/>
    <property type="evidence" value="ECO:0007669"/>
    <property type="project" value="InterPro"/>
</dbReference>
<dbReference type="InterPro" id="IPR005198">
    <property type="entry name" value="Glyco_hydro_76"/>
</dbReference>
<dbReference type="InterPro" id="IPR026444">
    <property type="entry name" value="Secre_tail"/>
</dbReference>
<dbReference type="PANTHER" id="PTHR47791">
    <property type="entry name" value="MEIOTICALLY UP-REGULATED GENE 191 PROTEIN"/>
    <property type="match status" value="1"/>
</dbReference>
<dbReference type="EMBL" id="ADEG01000099">
    <property type="protein sequence ID" value="EFA91079.1"/>
    <property type="molecule type" value="Genomic_DNA"/>
</dbReference>
<protein>
    <submittedName>
        <fullName evidence="4">Carbohydrate binding module (Family 6)</fullName>
    </submittedName>
</protein>
<sequence length="1325" mass="147155">MIPTMKKILLLSVFCSLMHLAWGAVVEGKTYRLVSVGAKDKSLLIENSSLQNNVNILLWTDMNVPSQQWEAVRNSDGSFAFKNVYSGKFLTRRGMLGKTSQLYQTTLSTFSSSKWKVEAVAGQAGQYQLVQQDGGQSYCITTGSTNDGATLSVDVVQKNQTGGADPSQIWQLVEVEPINKITPALRDEVMNGWTKQFVRARGANVSFGIGGGWGDAEMLETMLDAYETSGQEAYLDLFKKGFNYFKSKVKDNWLRRYWFGYRWHGENYNDDVMWMIIASARAGLLTGSTTYTQLAKNNFDAIYQRAYNPWGMLRWAESSGDRNGTNSCINGPAEVAACYIAMATGDETYYVKARDLYAKQRRYLFNASTGQVYDSFIWDATTNLPSKYNRWASTYNQGTMLGAAVMLYNHYGDEQYKQDAERIMEYTVKHLCNQDGIINVCQVVDGDLSGFKGILMRYVRKFIIDLNKPEYVEWMQKNAMQAYSNMNSRGVIHSAWLTKSSEDFMFGEKKFDNQPFGCSTAVSVAFNAPLNDSRIVKDAFQPIRADEFNAIQGVYLKDSNSGKSPLEISNIKNDYYVGYNWVDFGSQPATSVSFYVSELGNASYQCAIEVHLDSIDGPCIGTAAIPNTPGWKTVTAPVAPTDGMHQVYLKFVNKENVAAVDNFRLAEMQFGTDREALPGDITDNGGQLMTDQQVDDLGSLTDNRLTTSATVSAFKGQAMFHYRSVAPALLKGYAIGSGTGDVSFDAKSWTLQGSNDGETWTTLDTQEAQVFAMRCQNKHFSVNTSKTFTDYRLLVTATNGGKALHIGEWQLLGTCLLSDDITADGGSMMHPEGSSLIDKNASTMTSFDANQDAVIEYKAAGSYVLTSYSLTNGDSKAAANPAGWVLYGSRDGRNWTELDRKRHETFPVEQSTQFYTVASQEAYKSFRLVITGNHGATHTALHEWQLIGKLMSSAPLYNDITKNGGKLTASNGANHADLQVLTDNNARTYAELPFKGEAWVQYQTPEPAKVRAYSICMGYDAEKDPRTWQLQASNDGTNWRVLHQGSASNVKEKGALRTFKITNNDLYVYYRLLVKKTASASATSVMLGELQLHGLCLSNQDLTSREGTTSCYVPGVNGGEAVDKLFDKAAASKYCFSFYGESWVDYQAAEGMKANLYSLTSANDNADRDPQSWKVLGSHDGSHWVVLDERNDELFYDRHITQFYSFDNSEPYEYYRLQLDENKGGELCQISEFQLFYSDVVATGVNAIQAPHLAVKVYPNPVIDYLHVDLPAEGCIQMFDSQGLLMAQQRAQTGTTQVDFAGVAPGLYLVKVICGAQTKTFKVVK</sequence>
<dbReference type="CDD" id="cd04084">
    <property type="entry name" value="CBM6_xylanase-like"/>
    <property type="match status" value="1"/>
</dbReference>
<name>D1W8M9_9BACT</name>
<dbReference type="InterPro" id="IPR035992">
    <property type="entry name" value="Ricin_B-like_lectins"/>
</dbReference>
<keyword evidence="5" id="KW-1185">Reference proteome</keyword>
<dbReference type="InterPro" id="IPR008928">
    <property type="entry name" value="6-hairpin_glycosidase_sf"/>
</dbReference>
<dbReference type="SUPFAM" id="SSF49785">
    <property type="entry name" value="Galactose-binding domain-like"/>
    <property type="match status" value="4"/>
</dbReference>
<dbReference type="InterPro" id="IPR000772">
    <property type="entry name" value="Ricin_B_lectin"/>
</dbReference>
<dbReference type="Pfam" id="PF18962">
    <property type="entry name" value="Por_Secre_tail"/>
    <property type="match status" value="1"/>
</dbReference>
<feature type="signal peptide" evidence="2">
    <location>
        <begin position="1"/>
        <end position="23"/>
    </location>
</feature>
<accession>D1W8M9</accession>
<proteinExistence type="predicted"/>
<dbReference type="eggNOG" id="COG2273">
    <property type="taxonomic scope" value="Bacteria"/>
</dbReference>
<dbReference type="InterPro" id="IPR008979">
    <property type="entry name" value="Galactose-bd-like_sf"/>
</dbReference>
<evidence type="ECO:0000256" key="1">
    <source>
        <dbReference type="ARBA" id="ARBA00022729"/>
    </source>
</evidence>
<feature type="domain" description="CBM6" evidence="3">
    <location>
        <begin position="541"/>
        <end position="666"/>
    </location>
</feature>
<dbReference type="eggNOG" id="COG4833">
    <property type="taxonomic scope" value="Bacteria"/>
</dbReference>
<reference evidence="4 5" key="1">
    <citation type="submission" date="2009-12" db="EMBL/GenBank/DDBJ databases">
        <title>Genome Sequence of Prevotella buccalis ATCC 35310.</title>
        <authorList>
            <person name="Durkin A.S."/>
            <person name="Madupu R."/>
            <person name="Torralba M."/>
            <person name="Methe B."/>
            <person name="Sutton G."/>
            <person name="Strausberg R.L."/>
            <person name="Nelson K.E."/>
        </authorList>
    </citation>
    <scope>NUCLEOTIDE SEQUENCE [LARGE SCALE GENOMIC DNA]</scope>
    <source>
        <strain evidence="4 5">ATCC 35310</strain>
    </source>
</reference>
<dbReference type="SMART" id="SM00606">
    <property type="entry name" value="CBD_IV"/>
    <property type="match status" value="1"/>
</dbReference>
<dbReference type="STRING" id="679190.HMPREF0650_2302"/>
<dbReference type="Pfam" id="PF03422">
    <property type="entry name" value="CBM_6"/>
    <property type="match status" value="1"/>
</dbReference>
<dbReference type="GO" id="GO:0005975">
    <property type="term" value="P:carbohydrate metabolic process"/>
    <property type="evidence" value="ECO:0007669"/>
    <property type="project" value="InterPro"/>
</dbReference>
<gene>
    <name evidence="4" type="ORF">HMPREF0650_2302</name>
</gene>
<feature type="chain" id="PRO_5003027751" evidence="2">
    <location>
        <begin position="24"/>
        <end position="1325"/>
    </location>
</feature>